<evidence type="ECO:0000313" key="1">
    <source>
        <dbReference type="EMBL" id="KAK3746930.1"/>
    </source>
</evidence>
<dbReference type="AlphaFoldDB" id="A0AAE0YJH5"/>
<accession>A0AAE0YJH5</accession>
<proteinExistence type="predicted"/>
<evidence type="ECO:0000313" key="2">
    <source>
        <dbReference type="Proteomes" id="UP001283361"/>
    </source>
</evidence>
<reference evidence="1" key="1">
    <citation type="journal article" date="2023" name="G3 (Bethesda)">
        <title>A reference genome for the long-term kleptoplast-retaining sea slug Elysia crispata morphotype clarki.</title>
        <authorList>
            <person name="Eastman K.E."/>
            <person name="Pendleton A.L."/>
            <person name="Shaikh M.A."/>
            <person name="Suttiyut T."/>
            <person name="Ogas R."/>
            <person name="Tomko P."/>
            <person name="Gavelis G."/>
            <person name="Widhalm J.R."/>
            <person name="Wisecaver J.H."/>
        </authorList>
    </citation>
    <scope>NUCLEOTIDE SEQUENCE</scope>
    <source>
        <strain evidence="1">ECLA1</strain>
    </source>
</reference>
<gene>
    <name evidence="1" type="ORF">RRG08_030340</name>
</gene>
<protein>
    <submittedName>
        <fullName evidence="1">Uncharacterized protein</fullName>
    </submittedName>
</protein>
<dbReference type="Proteomes" id="UP001283361">
    <property type="component" value="Unassembled WGS sequence"/>
</dbReference>
<keyword evidence="2" id="KW-1185">Reference proteome</keyword>
<name>A0AAE0YJH5_9GAST</name>
<comment type="caution">
    <text evidence="1">The sequence shown here is derived from an EMBL/GenBank/DDBJ whole genome shotgun (WGS) entry which is preliminary data.</text>
</comment>
<organism evidence="1 2">
    <name type="scientific">Elysia crispata</name>
    <name type="common">lettuce slug</name>
    <dbReference type="NCBI Taxonomy" id="231223"/>
    <lineage>
        <taxon>Eukaryota</taxon>
        <taxon>Metazoa</taxon>
        <taxon>Spiralia</taxon>
        <taxon>Lophotrochozoa</taxon>
        <taxon>Mollusca</taxon>
        <taxon>Gastropoda</taxon>
        <taxon>Heterobranchia</taxon>
        <taxon>Euthyneura</taxon>
        <taxon>Panpulmonata</taxon>
        <taxon>Sacoglossa</taxon>
        <taxon>Placobranchoidea</taxon>
        <taxon>Plakobranchidae</taxon>
        <taxon>Elysia</taxon>
    </lineage>
</organism>
<sequence>MIDGVKRQPTVPGDFLYDSSAVFVDLSASGRGPRKASKRHTGGRVDATWNSFEEFTTRLFLISSSPAKLPLVQRLSLVPAHPDRSTEVFHLDFANDSRLPVSDTHGDVFSARQGFISLSSTRTLFKRCRSADHSSCLAVCL</sequence>
<dbReference type="EMBL" id="JAWDGP010006114">
    <property type="protein sequence ID" value="KAK3746930.1"/>
    <property type="molecule type" value="Genomic_DNA"/>
</dbReference>